<comment type="catalytic activity">
    <reaction evidence="7">
        <text>L-serine + acetyl-CoA = O-acetyl-L-serine + CoA</text>
        <dbReference type="Rhea" id="RHEA:24560"/>
        <dbReference type="ChEBI" id="CHEBI:33384"/>
        <dbReference type="ChEBI" id="CHEBI:57287"/>
        <dbReference type="ChEBI" id="CHEBI:57288"/>
        <dbReference type="ChEBI" id="CHEBI:58340"/>
        <dbReference type="EC" id="2.3.1.30"/>
    </reaction>
</comment>
<dbReference type="SUPFAM" id="SSF51161">
    <property type="entry name" value="Trimeric LpxA-like enzymes"/>
    <property type="match status" value="1"/>
</dbReference>
<dbReference type="Pfam" id="PF06426">
    <property type="entry name" value="SATase_N"/>
    <property type="match status" value="1"/>
</dbReference>
<feature type="domain" description="Serine acetyltransferase N-terminal" evidence="9">
    <location>
        <begin position="39"/>
        <end position="143"/>
    </location>
</feature>
<evidence type="ECO:0000256" key="3">
    <source>
        <dbReference type="ARBA" id="ARBA00013266"/>
    </source>
</evidence>
<dbReference type="NCBIfam" id="NF041874">
    <property type="entry name" value="EPS_EpsC"/>
    <property type="match status" value="1"/>
</dbReference>
<evidence type="ECO:0000256" key="8">
    <source>
        <dbReference type="SAM" id="MobiDB-lite"/>
    </source>
</evidence>
<dbReference type="InterPro" id="IPR042122">
    <property type="entry name" value="Ser_AcTrfase_N_sf"/>
</dbReference>
<organism evidence="10 11">
    <name type="scientific">Bathycoccus prasinos</name>
    <dbReference type="NCBI Taxonomy" id="41875"/>
    <lineage>
        <taxon>Eukaryota</taxon>
        <taxon>Viridiplantae</taxon>
        <taxon>Chlorophyta</taxon>
        <taxon>Mamiellophyceae</taxon>
        <taxon>Mamiellales</taxon>
        <taxon>Bathycoccaceae</taxon>
        <taxon>Bathycoccus</taxon>
    </lineage>
</organism>
<keyword evidence="4" id="KW-0028">Amino-acid biosynthesis</keyword>
<evidence type="ECO:0000313" key="11">
    <source>
        <dbReference type="Proteomes" id="UP000198341"/>
    </source>
</evidence>
<proteinExistence type="inferred from homology"/>
<dbReference type="FunFam" id="2.160.10.10:FF:000007">
    <property type="entry name" value="Serine acetyltransferase"/>
    <property type="match status" value="1"/>
</dbReference>
<evidence type="ECO:0000313" key="10">
    <source>
        <dbReference type="EMBL" id="CCO19331.1"/>
    </source>
</evidence>
<evidence type="ECO:0000256" key="5">
    <source>
        <dbReference type="ARBA" id="ARBA00022679"/>
    </source>
</evidence>
<protein>
    <recommendedName>
        <fullName evidence="3">serine O-acetyltransferase</fullName>
        <ecNumber evidence="3">2.3.1.30</ecNumber>
    </recommendedName>
</protein>
<keyword evidence="11" id="KW-1185">Reference proteome</keyword>
<keyword evidence="5" id="KW-0808">Transferase</keyword>
<dbReference type="UniPathway" id="UPA00136">
    <property type="reaction ID" value="UER00199"/>
</dbReference>
<dbReference type="GeneID" id="19012021"/>
<dbReference type="Gene3D" id="1.10.3130.10">
    <property type="entry name" value="serine acetyltransferase, domain 1"/>
    <property type="match status" value="1"/>
</dbReference>
<dbReference type="InterPro" id="IPR001451">
    <property type="entry name" value="Hexapep"/>
</dbReference>
<evidence type="ECO:0000256" key="6">
    <source>
        <dbReference type="ARBA" id="ARBA00023315"/>
    </source>
</evidence>
<dbReference type="SMART" id="SM00971">
    <property type="entry name" value="SATase_N"/>
    <property type="match status" value="1"/>
</dbReference>
<evidence type="ECO:0000256" key="7">
    <source>
        <dbReference type="ARBA" id="ARBA00049486"/>
    </source>
</evidence>
<dbReference type="Gene3D" id="2.160.10.10">
    <property type="entry name" value="Hexapeptide repeat proteins"/>
    <property type="match status" value="1"/>
</dbReference>
<evidence type="ECO:0000256" key="2">
    <source>
        <dbReference type="ARBA" id="ARBA00007274"/>
    </source>
</evidence>
<dbReference type="KEGG" id="bpg:Bathy13g01000"/>
<feature type="region of interest" description="Disordered" evidence="8">
    <location>
        <begin position="1"/>
        <end position="31"/>
    </location>
</feature>
<reference evidence="10 11" key="1">
    <citation type="submission" date="2011-10" db="EMBL/GenBank/DDBJ databases">
        <authorList>
            <person name="Genoscope - CEA"/>
        </authorList>
    </citation>
    <scope>NUCLEOTIDE SEQUENCE [LARGE SCALE GENOMIC DNA]</scope>
    <source>
        <strain evidence="10 11">RCC 1105</strain>
    </source>
</reference>
<dbReference type="GO" id="GO:0005737">
    <property type="term" value="C:cytoplasm"/>
    <property type="evidence" value="ECO:0007669"/>
    <property type="project" value="InterPro"/>
</dbReference>
<accession>K8EMR4</accession>
<dbReference type="CDD" id="cd03354">
    <property type="entry name" value="LbH_SAT"/>
    <property type="match status" value="1"/>
</dbReference>
<dbReference type="PANTHER" id="PTHR42811">
    <property type="entry name" value="SERINE ACETYLTRANSFERASE"/>
    <property type="match status" value="1"/>
</dbReference>
<dbReference type="OrthoDB" id="25818at2759"/>
<dbReference type="EC" id="2.3.1.30" evidence="3"/>
<keyword evidence="6" id="KW-0012">Acyltransferase</keyword>
<dbReference type="GO" id="GO:0009001">
    <property type="term" value="F:serine O-acetyltransferase activity"/>
    <property type="evidence" value="ECO:0007669"/>
    <property type="project" value="UniProtKB-EC"/>
</dbReference>
<comment type="similarity">
    <text evidence="2">Belongs to the transferase hexapeptide repeat family.</text>
</comment>
<dbReference type="Proteomes" id="UP000198341">
    <property type="component" value="Chromosome 13"/>
</dbReference>
<gene>
    <name evidence="10" type="ordered locus">Bathy13g01000</name>
</gene>
<dbReference type="EMBL" id="FO082266">
    <property type="protein sequence ID" value="CCO19331.1"/>
    <property type="molecule type" value="Genomic_DNA"/>
</dbReference>
<evidence type="ECO:0000256" key="1">
    <source>
        <dbReference type="ARBA" id="ARBA00004876"/>
    </source>
</evidence>
<dbReference type="RefSeq" id="XP_007509528.1">
    <property type="nucleotide sequence ID" value="XM_007509466.1"/>
</dbReference>
<dbReference type="InterPro" id="IPR011004">
    <property type="entry name" value="Trimer_LpxA-like_sf"/>
</dbReference>
<comment type="pathway">
    <text evidence="1">Amino-acid biosynthesis; L-cysteine biosynthesis; L-cysteine from L-serine: step 1/2.</text>
</comment>
<dbReference type="AlphaFoldDB" id="K8EMR4"/>
<sequence length="286" mass="31463">MEREDSLYRNREETPSSSSRQKDEYERTDEEKREFVDTLWNDIKDGARELVSQEPLLGGLIYSKILNQPTFEKSLSYVLSSKIANAQVLAGQWQELMFEAMQKEPVISYCAATDIRACVERDPACPNPTHCFLFYKGFHGLQTQRVSHWLWGHGRKPLACYMQSLVSETFGMDLHPAAMFGRGVMIDHATSIVVGETAVIGDGCTLFHGVTLGGTGKTRGDRHPKLGKRVVVGSNASILGNVKVADDCKIGSSAVLVHDVPPGTTIVGTKGKVLSGKYGSALRSRL</sequence>
<dbReference type="GO" id="GO:0006535">
    <property type="term" value="P:cysteine biosynthetic process from serine"/>
    <property type="evidence" value="ECO:0007669"/>
    <property type="project" value="InterPro"/>
</dbReference>
<dbReference type="STRING" id="41875.K8EMR4"/>
<dbReference type="InterPro" id="IPR045304">
    <property type="entry name" value="LbH_SAT"/>
</dbReference>
<evidence type="ECO:0000259" key="9">
    <source>
        <dbReference type="SMART" id="SM00971"/>
    </source>
</evidence>
<dbReference type="eggNOG" id="KOG4750">
    <property type="taxonomic scope" value="Eukaryota"/>
</dbReference>
<name>K8EMR4_9CHLO</name>
<dbReference type="InterPro" id="IPR010493">
    <property type="entry name" value="Ser_AcTrfase_N"/>
</dbReference>
<dbReference type="Pfam" id="PF00132">
    <property type="entry name" value="Hexapep"/>
    <property type="match status" value="1"/>
</dbReference>
<dbReference type="InterPro" id="IPR053376">
    <property type="entry name" value="Serine_acetyltransferase"/>
</dbReference>
<evidence type="ECO:0000256" key="4">
    <source>
        <dbReference type="ARBA" id="ARBA00022605"/>
    </source>
</evidence>